<keyword evidence="2" id="KW-1185">Reference proteome</keyword>
<dbReference type="RefSeq" id="WP_168002117.1">
    <property type="nucleotide sequence ID" value="NZ_JAATEO010000018.1"/>
</dbReference>
<protein>
    <submittedName>
        <fullName evidence="1">Uncharacterized protein</fullName>
    </submittedName>
</protein>
<evidence type="ECO:0000313" key="2">
    <source>
        <dbReference type="Proteomes" id="UP000783871"/>
    </source>
</evidence>
<dbReference type="InterPro" id="IPR008999">
    <property type="entry name" value="Actin-crosslinking"/>
</dbReference>
<proteinExistence type="predicted"/>
<dbReference type="Proteomes" id="UP000783871">
    <property type="component" value="Unassembled WGS sequence"/>
</dbReference>
<gene>
    <name evidence="1" type="ORF">HCJ94_17605</name>
</gene>
<dbReference type="EMBL" id="JAATEO010000018">
    <property type="protein sequence ID" value="NJP33748.1"/>
    <property type="molecule type" value="Genomic_DNA"/>
</dbReference>
<name>A0ABX0Z8E2_9ACTN</name>
<reference evidence="1 2" key="1">
    <citation type="submission" date="2020-03" db="EMBL/GenBank/DDBJ databases">
        <title>WGS of actinomycetes isolated from Thailand.</title>
        <authorList>
            <person name="Thawai C."/>
        </authorList>
    </citation>
    <scope>NUCLEOTIDE SEQUENCE [LARGE SCALE GENOMIC DNA]</scope>
    <source>
        <strain evidence="1 2">HSS6-12</strain>
    </source>
</reference>
<accession>A0ABX0Z8E2</accession>
<comment type="caution">
    <text evidence="1">The sequence shown here is derived from an EMBL/GenBank/DDBJ whole genome shotgun (WGS) entry which is preliminary data.</text>
</comment>
<evidence type="ECO:0000313" key="1">
    <source>
        <dbReference type="EMBL" id="NJP33748.1"/>
    </source>
</evidence>
<dbReference type="SUPFAM" id="SSF50405">
    <property type="entry name" value="Actin-crosslinking proteins"/>
    <property type="match status" value="1"/>
</dbReference>
<organism evidence="1 2">
    <name type="scientific">Micromonospora thermarum</name>
    <dbReference type="NCBI Taxonomy" id="2720024"/>
    <lineage>
        <taxon>Bacteria</taxon>
        <taxon>Bacillati</taxon>
        <taxon>Actinomycetota</taxon>
        <taxon>Actinomycetes</taxon>
        <taxon>Micromonosporales</taxon>
        <taxon>Micromonosporaceae</taxon>
        <taxon>Micromonospora</taxon>
    </lineage>
</organism>
<sequence length="170" mass="19058">MIGEPWSTSNVEWLIFSTQVISGSGNFIYVSDERMGRDLVVRSSSQPDEHARSTFLVETESSGLIRIRSARGEPYYLFCSSDEIDDNGKRKLVEATTDTSDDRTLFKIRAMGPSFQYAFQCVATGTYIRVKQETSGGNYHVIHDSTDPPQVFMCFEMLEGDTPAAEKRSA</sequence>